<keyword evidence="6" id="KW-0812">Transmembrane</keyword>
<feature type="region of interest" description="Disordered" evidence="5">
    <location>
        <begin position="7"/>
        <end position="31"/>
    </location>
</feature>
<sequence>MEIQAIQVVPQKPTSHSDLAQSGHLVQGGHTVGGPPVKLAFAEKVDEEKSSLWVLHQAATDGDEVRIKSLLQQKADATLADQSGRTPLHYAGLHGHKDVFSLLVQHGASLLTRDEDNRTAVGYLEDNYPDSFRDLLVTGVLEGHGSIWLQEILWREGALCVEAVDLLVHDGFVEGAWPRRARLNGHLRAILAPLAPQSAIGRRFSERRETSKEAFGVLYKHVDLTRRNCLHRAQVKVDLKVLPFTASLVCSKEILLALATTPNDQTLSTDAVTAMVEAAWIQFRLFTAADIFLSVVNVLLLCYISFSFIEGRLLLPWSTQALWAVAVINLKKASEVLGRLCEIQLQKFWRVLKWLCRPQEEVLLEPTAAQSRLLRERLSPRRFRQRFFGERLERRGSDWRPLVDLDNLMDVSYVAVSYLAIGRQLRSPETLEKPFMAMFSAMAWLRMLYGLRGESWLGPRFLPIIWALKDTTAFFIVTAVCYLAATHAYYNLQQQNEPSPHYAAFLTIAKLGFFGDFDMEELEGINPSIGVKEEGPGAWEMLDPVPGEDYIPVHILFYSVGLCFTILLMNLLIGVLSQNFEMYQDRAPELFNRARAKMLLEISGRPLGKFYAFLKMSCSLCRRSAVFAELHDDSWQAWFAWFFLLPVRPLLGARAFQGAREHMTQAIHSNYGILVALCFCFPLQWGMALSILVISIVMSLFVGPSAVRHEITSFFGVFNGYFASECWIWYFVRFDPSDDEVRSSRTATKHMLKELHKKHEEMNQKIVDELKKIQEALDTR</sequence>
<feature type="transmembrane region" description="Helical" evidence="6">
    <location>
        <begin position="555"/>
        <end position="577"/>
    </location>
</feature>
<dbReference type="SMART" id="SM00248">
    <property type="entry name" value="ANK"/>
    <property type="match status" value="2"/>
</dbReference>
<feature type="transmembrane region" description="Helical" evidence="6">
    <location>
        <begin position="714"/>
        <end position="732"/>
    </location>
</feature>
<name>A0ABP0IH70_9DINO</name>
<dbReference type="PANTHER" id="PTHR24171">
    <property type="entry name" value="ANKYRIN REPEAT DOMAIN-CONTAINING PROTEIN 39-RELATED"/>
    <property type="match status" value="1"/>
</dbReference>
<feature type="repeat" description="ANK" evidence="3">
    <location>
        <begin position="83"/>
        <end position="115"/>
    </location>
</feature>
<comment type="caution">
    <text evidence="7">The sequence shown here is derived from an EMBL/GenBank/DDBJ whole genome shotgun (WGS) entry which is preliminary data.</text>
</comment>
<organism evidence="7 8">
    <name type="scientific">Durusdinium trenchii</name>
    <dbReference type="NCBI Taxonomy" id="1381693"/>
    <lineage>
        <taxon>Eukaryota</taxon>
        <taxon>Sar</taxon>
        <taxon>Alveolata</taxon>
        <taxon>Dinophyceae</taxon>
        <taxon>Suessiales</taxon>
        <taxon>Symbiodiniaceae</taxon>
        <taxon>Durusdinium</taxon>
    </lineage>
</organism>
<keyword evidence="8" id="KW-1185">Reference proteome</keyword>
<reference evidence="7 8" key="1">
    <citation type="submission" date="2024-02" db="EMBL/GenBank/DDBJ databases">
        <authorList>
            <person name="Chen Y."/>
            <person name="Shah S."/>
            <person name="Dougan E. K."/>
            <person name="Thang M."/>
            <person name="Chan C."/>
        </authorList>
    </citation>
    <scope>NUCLEOTIDE SEQUENCE [LARGE SCALE GENOMIC DNA]</scope>
</reference>
<evidence type="ECO:0000256" key="6">
    <source>
        <dbReference type="SAM" id="Phobius"/>
    </source>
</evidence>
<feature type="coiled-coil region" evidence="4">
    <location>
        <begin position="752"/>
        <end position="779"/>
    </location>
</feature>
<dbReference type="InterPro" id="IPR002110">
    <property type="entry name" value="Ankyrin_rpt"/>
</dbReference>
<evidence type="ECO:0000313" key="7">
    <source>
        <dbReference type="EMBL" id="CAK9001678.1"/>
    </source>
</evidence>
<feature type="transmembrane region" description="Helical" evidence="6">
    <location>
        <begin position="285"/>
        <end position="309"/>
    </location>
</feature>
<feature type="transmembrane region" description="Helical" evidence="6">
    <location>
        <begin position="472"/>
        <end position="490"/>
    </location>
</feature>
<keyword evidence="6" id="KW-0472">Membrane</keyword>
<evidence type="ECO:0000256" key="5">
    <source>
        <dbReference type="SAM" id="MobiDB-lite"/>
    </source>
</evidence>
<keyword evidence="4" id="KW-0175">Coiled coil</keyword>
<keyword evidence="1" id="KW-0677">Repeat</keyword>
<proteinExistence type="predicted"/>
<dbReference type="PROSITE" id="PS50297">
    <property type="entry name" value="ANK_REP_REGION"/>
    <property type="match status" value="1"/>
</dbReference>
<dbReference type="Gene3D" id="1.25.40.20">
    <property type="entry name" value="Ankyrin repeat-containing domain"/>
    <property type="match status" value="1"/>
</dbReference>
<dbReference type="Pfam" id="PF12796">
    <property type="entry name" value="Ank_2"/>
    <property type="match status" value="1"/>
</dbReference>
<feature type="transmembrane region" description="Helical" evidence="6">
    <location>
        <begin position="671"/>
        <end position="702"/>
    </location>
</feature>
<evidence type="ECO:0000256" key="2">
    <source>
        <dbReference type="ARBA" id="ARBA00023043"/>
    </source>
</evidence>
<evidence type="ECO:0000313" key="8">
    <source>
        <dbReference type="Proteomes" id="UP001642484"/>
    </source>
</evidence>
<protein>
    <recommendedName>
        <fullName evidence="9">Ion transport domain-containing protein</fullName>
    </recommendedName>
</protein>
<dbReference type="PROSITE" id="PS50088">
    <property type="entry name" value="ANK_REPEAT"/>
    <property type="match status" value="1"/>
</dbReference>
<evidence type="ECO:0000256" key="4">
    <source>
        <dbReference type="SAM" id="Coils"/>
    </source>
</evidence>
<evidence type="ECO:0008006" key="9">
    <source>
        <dbReference type="Google" id="ProtNLM"/>
    </source>
</evidence>
<dbReference type="EMBL" id="CAXAMN010002869">
    <property type="protein sequence ID" value="CAK9001678.1"/>
    <property type="molecule type" value="Genomic_DNA"/>
</dbReference>
<accession>A0ABP0IH70</accession>
<evidence type="ECO:0000256" key="1">
    <source>
        <dbReference type="ARBA" id="ARBA00022737"/>
    </source>
</evidence>
<gene>
    <name evidence="7" type="ORF">CCMP2556_LOCUS6559</name>
</gene>
<dbReference type="Proteomes" id="UP001642484">
    <property type="component" value="Unassembled WGS sequence"/>
</dbReference>
<keyword evidence="2 3" id="KW-0040">ANK repeat</keyword>
<dbReference type="InterPro" id="IPR036770">
    <property type="entry name" value="Ankyrin_rpt-contain_sf"/>
</dbReference>
<dbReference type="SUPFAM" id="SSF48403">
    <property type="entry name" value="Ankyrin repeat"/>
    <property type="match status" value="1"/>
</dbReference>
<evidence type="ECO:0000256" key="3">
    <source>
        <dbReference type="PROSITE-ProRule" id="PRU00023"/>
    </source>
</evidence>
<dbReference type="PANTHER" id="PTHR24171:SF9">
    <property type="entry name" value="ANKYRIN REPEAT DOMAIN-CONTAINING PROTEIN 39"/>
    <property type="match status" value="1"/>
</dbReference>
<keyword evidence="6" id="KW-1133">Transmembrane helix</keyword>